<sequence>DRNRSHWSTSKTPSYTKSVSWQHHRLFHQELRRLPCLNETDEHEENTVKPSIHAASASLLGELLINILNCDRVQIHTHKKTSSLALERFLADLITINYEAQKK</sequence>
<dbReference type="EMBL" id="JANIDP010000262">
    <property type="protein sequence ID" value="MDR6049323.1"/>
    <property type="molecule type" value="Genomic_DNA"/>
</dbReference>
<feature type="non-terminal residue" evidence="1">
    <location>
        <position position="1"/>
    </location>
</feature>
<dbReference type="Proteomes" id="UP001247581">
    <property type="component" value="Unassembled WGS sequence"/>
</dbReference>
<evidence type="ECO:0000313" key="2">
    <source>
        <dbReference type="Proteomes" id="UP001247581"/>
    </source>
</evidence>
<evidence type="ECO:0000313" key="1">
    <source>
        <dbReference type="EMBL" id="MDR6049323.1"/>
    </source>
</evidence>
<organism evidence="1 2">
    <name type="scientific">Escherichia coli</name>
    <dbReference type="NCBI Taxonomy" id="562"/>
    <lineage>
        <taxon>Bacteria</taxon>
        <taxon>Pseudomonadati</taxon>
        <taxon>Pseudomonadota</taxon>
        <taxon>Gammaproteobacteria</taxon>
        <taxon>Enterobacterales</taxon>
        <taxon>Enterobacteriaceae</taxon>
        <taxon>Escherichia</taxon>
    </lineage>
</organism>
<comment type="caution">
    <text evidence="1">The sequence shown here is derived from an EMBL/GenBank/DDBJ whole genome shotgun (WGS) entry which is preliminary data.</text>
</comment>
<name>A0ABD5CBS5_ECOLX</name>
<accession>A0ABD5CBS5</accession>
<dbReference type="RefSeq" id="WP_206780743.1">
    <property type="nucleotide sequence ID" value="NZ_JADMMJ010000151.1"/>
</dbReference>
<proteinExistence type="predicted"/>
<protein>
    <submittedName>
        <fullName evidence="1">Uncharacterized protein</fullName>
    </submittedName>
</protein>
<gene>
    <name evidence="1" type="ORF">NQD80_27050</name>
</gene>
<dbReference type="AlphaFoldDB" id="A0ABD5CBS5"/>
<reference evidence="1 2" key="1">
    <citation type="submission" date="2022-07" db="EMBL/GenBank/DDBJ databases">
        <title>The wastewater resistome of Residential Aged Care Facilities indicates a role of antimicrobial stewardship in reducing resistance.</title>
        <authorList>
            <person name="Sapula S."/>
            <person name="Hart B.J."/>
            <person name="Henrietta V."/>
            <person name="Amsalu A."/>
            <person name="Jon W."/>
            <person name="Siderius N."/>
            <person name="Nguyen L."/>
            <person name="Turnidge J."/>
            <person name="Gerber C."/>
        </authorList>
    </citation>
    <scope>NUCLEOTIDE SEQUENCE [LARGE SCALE GENOMIC DNA]</scope>
    <source>
        <strain evidence="1 2">ECA685</strain>
    </source>
</reference>